<dbReference type="GO" id="GO:0004113">
    <property type="term" value="F:2',3'-cyclic-nucleotide 3'-phosphodiesterase activity"/>
    <property type="evidence" value="ECO:0007669"/>
    <property type="project" value="InterPro"/>
</dbReference>
<proteinExistence type="inferred from homology"/>
<dbReference type="PANTHER" id="PTHR35561">
    <property type="entry name" value="RNA 2',3'-CYCLIC PHOSPHODIESTERASE"/>
    <property type="match status" value="1"/>
</dbReference>
<dbReference type="Gene3D" id="3.90.1140.10">
    <property type="entry name" value="Cyclic phosphodiesterase"/>
    <property type="match status" value="1"/>
</dbReference>
<dbReference type="Proteomes" id="UP000054976">
    <property type="component" value="Unassembled WGS sequence"/>
</dbReference>
<name>A0A0U9HTP8_9BACT</name>
<keyword evidence="3" id="KW-0436">Ligase</keyword>
<dbReference type="SUPFAM" id="SSF55144">
    <property type="entry name" value="LigT-like"/>
    <property type="match status" value="1"/>
</dbReference>
<reference evidence="4" key="1">
    <citation type="submission" date="2016-01" db="EMBL/GenBank/DDBJ databases">
        <title>Draft genome sequence of Thermodesulfovibrio aggregans strain TGE-P1.</title>
        <authorList>
            <person name="Sekiguchi Y."/>
            <person name="Ohashi A."/>
            <person name="Matsuura N."/>
            <person name="Tourlousse M.D."/>
        </authorList>
    </citation>
    <scope>NUCLEOTIDE SEQUENCE [LARGE SCALE GENOMIC DNA]</scope>
    <source>
        <strain evidence="4">TGE-P1</strain>
    </source>
</reference>
<dbReference type="NCBIfam" id="TIGR02258">
    <property type="entry name" value="2_5_ligase"/>
    <property type="match status" value="1"/>
</dbReference>
<feature type="short sequence motif" description="HXTX 2" evidence="2">
    <location>
        <begin position="125"/>
        <end position="128"/>
    </location>
</feature>
<evidence type="ECO:0000313" key="4">
    <source>
        <dbReference type="Proteomes" id="UP000054976"/>
    </source>
</evidence>
<accession>A0A0U9HTP8</accession>
<feature type="active site" description="Proton acceptor" evidence="2">
    <location>
        <position position="125"/>
    </location>
</feature>
<comment type="catalytic activity">
    <reaction evidence="2">
        <text>a 3'-end 2',3'-cyclophospho-ribonucleotide-RNA + H2O = a 3'-end 2'-phospho-ribonucleotide-RNA + H(+)</text>
        <dbReference type="Rhea" id="RHEA:11828"/>
        <dbReference type="Rhea" id="RHEA-COMP:10464"/>
        <dbReference type="Rhea" id="RHEA-COMP:17353"/>
        <dbReference type="ChEBI" id="CHEBI:15377"/>
        <dbReference type="ChEBI" id="CHEBI:15378"/>
        <dbReference type="ChEBI" id="CHEBI:83064"/>
        <dbReference type="ChEBI" id="CHEBI:173113"/>
        <dbReference type="EC" id="3.1.4.58"/>
    </reaction>
</comment>
<dbReference type="GO" id="GO:0016874">
    <property type="term" value="F:ligase activity"/>
    <property type="evidence" value="ECO:0007669"/>
    <property type="project" value="UniProtKB-KW"/>
</dbReference>
<evidence type="ECO:0000256" key="1">
    <source>
        <dbReference type="ARBA" id="ARBA00022801"/>
    </source>
</evidence>
<comment type="similarity">
    <text evidence="2">Belongs to the 2H phosphoesterase superfamily. ThpR family.</text>
</comment>
<dbReference type="OrthoDB" id="9789350at2"/>
<dbReference type="InterPro" id="IPR009097">
    <property type="entry name" value="Cyclic_Pdiesterase"/>
</dbReference>
<dbReference type="GO" id="GO:0008664">
    <property type="term" value="F:RNA 2',3'-cyclic 3'-phosphodiesterase activity"/>
    <property type="evidence" value="ECO:0007669"/>
    <property type="project" value="UniProtKB-EC"/>
</dbReference>
<keyword evidence="4" id="KW-1185">Reference proteome</keyword>
<dbReference type="EC" id="3.1.4.58" evidence="2"/>
<feature type="active site" description="Proton donor" evidence="2">
    <location>
        <position position="39"/>
    </location>
</feature>
<evidence type="ECO:0000256" key="2">
    <source>
        <dbReference type="HAMAP-Rule" id="MF_01940"/>
    </source>
</evidence>
<keyword evidence="1 2" id="KW-0378">Hydrolase</keyword>
<dbReference type="PANTHER" id="PTHR35561:SF1">
    <property type="entry name" value="RNA 2',3'-CYCLIC PHOSPHODIESTERASE"/>
    <property type="match status" value="1"/>
</dbReference>
<protein>
    <recommendedName>
        <fullName evidence="2">RNA 2',3'-cyclic phosphodiesterase</fullName>
        <shortName evidence="2">RNA 2',3'-CPDase</shortName>
        <ecNumber evidence="2">3.1.4.58</ecNumber>
    </recommendedName>
</protein>
<dbReference type="AlphaFoldDB" id="A0A0U9HTP8"/>
<gene>
    <name evidence="3" type="ORF">TAGGR_3107</name>
</gene>
<evidence type="ECO:0000313" key="3">
    <source>
        <dbReference type="EMBL" id="GAQ95634.1"/>
    </source>
</evidence>
<dbReference type="STRING" id="86166.TAGGR_3107"/>
<dbReference type="InterPro" id="IPR004175">
    <property type="entry name" value="RNA_CPDase"/>
</dbReference>
<dbReference type="EMBL" id="BCNO01000003">
    <property type="protein sequence ID" value="GAQ95634.1"/>
    <property type="molecule type" value="Genomic_DNA"/>
</dbReference>
<feature type="short sequence motif" description="HXTX 1" evidence="2">
    <location>
        <begin position="39"/>
        <end position="42"/>
    </location>
</feature>
<dbReference type="HAMAP" id="MF_01940">
    <property type="entry name" value="RNA_CPDase"/>
    <property type="match status" value="1"/>
</dbReference>
<dbReference type="Pfam" id="PF13563">
    <property type="entry name" value="2_5_RNA_ligase2"/>
    <property type="match status" value="1"/>
</dbReference>
<comment type="caution">
    <text evidence="3">The sequence shown here is derived from an EMBL/GenBank/DDBJ whole genome shotgun (WGS) entry which is preliminary data.</text>
</comment>
<organism evidence="3 4">
    <name type="scientific">Thermodesulfovibrio aggregans</name>
    <dbReference type="NCBI Taxonomy" id="86166"/>
    <lineage>
        <taxon>Bacteria</taxon>
        <taxon>Pseudomonadati</taxon>
        <taxon>Nitrospirota</taxon>
        <taxon>Thermodesulfovibrionia</taxon>
        <taxon>Thermodesulfovibrionales</taxon>
        <taxon>Thermodesulfovibrionaceae</taxon>
        <taxon>Thermodesulfovibrio</taxon>
    </lineage>
</organism>
<comment type="function">
    <text evidence="2">Hydrolyzes RNA 2',3'-cyclic phosphodiester to an RNA 2'-phosphomonoester.</text>
</comment>
<sequence>MRLFLAIELPMEVREFLAELTKFQLPMEGINVVQKENFHITLKFLGEVEEKVIPHLINVLRVVAGEFSNFKIKTTHPGVFPDRVKPRVIWIGTENSDTLKLLAKRIDEELSCLGFQREEREFKPHITLARVKNQRNGKYFFEKISKKFSDHPRYFEFQVKEFALMKSTLTPKGSIYSVLEMFPLLK</sequence>
<dbReference type="RefSeq" id="WP_059177061.1">
    <property type="nucleotide sequence ID" value="NZ_BCNO01000003.1"/>
</dbReference>